<keyword evidence="2" id="KW-1185">Reference proteome</keyword>
<accession>A0A140KZD2</accession>
<protein>
    <submittedName>
        <fullName evidence="1">Uncharacterized protein</fullName>
    </submittedName>
</protein>
<dbReference type="EMBL" id="LOEE01000087">
    <property type="protein sequence ID" value="KXG73657.1"/>
    <property type="molecule type" value="Genomic_DNA"/>
</dbReference>
<name>A0A140KZD2_9FIRM</name>
<organism evidence="1 2">
    <name type="scientific">Thermotalea metallivorans</name>
    <dbReference type="NCBI Taxonomy" id="520762"/>
    <lineage>
        <taxon>Bacteria</taxon>
        <taxon>Bacillati</taxon>
        <taxon>Bacillota</taxon>
        <taxon>Clostridia</taxon>
        <taxon>Peptostreptococcales</taxon>
        <taxon>Thermotaleaceae</taxon>
        <taxon>Thermotalea</taxon>
    </lineage>
</organism>
<dbReference type="AlphaFoldDB" id="A0A140KZD2"/>
<evidence type="ECO:0000313" key="1">
    <source>
        <dbReference type="EMBL" id="KXG73657.1"/>
    </source>
</evidence>
<comment type="caution">
    <text evidence="1">The sequence shown here is derived from an EMBL/GenBank/DDBJ whole genome shotgun (WGS) entry which is preliminary data.</text>
</comment>
<reference evidence="1 2" key="1">
    <citation type="submission" date="2015-12" db="EMBL/GenBank/DDBJ databases">
        <title>Draft genome sequence of the thermoanaerobe Thermotalea metallivorans, an isolate from the runoff channel of the Great Artesian Basin, Australia.</title>
        <authorList>
            <person name="Patel B.K."/>
        </authorList>
    </citation>
    <scope>NUCLEOTIDE SEQUENCE [LARGE SCALE GENOMIC DNA]</scope>
    <source>
        <strain evidence="1 2">B2-1</strain>
    </source>
</reference>
<dbReference type="RefSeq" id="WP_068558096.1">
    <property type="nucleotide sequence ID" value="NZ_LOEE01000087.1"/>
</dbReference>
<gene>
    <name evidence="1" type="ORF">AN619_30250</name>
</gene>
<evidence type="ECO:0000313" key="2">
    <source>
        <dbReference type="Proteomes" id="UP000070456"/>
    </source>
</evidence>
<dbReference type="STRING" id="520762.AN619_30250"/>
<proteinExistence type="predicted"/>
<sequence length="83" mass="8736">MLKELNSCEMMKVNGGGTVTRGGVKYDVTISDEAKQQYKSYVVYTGLGMVAAAVTGGASGVFTTALASAPIELAAQSILYHWK</sequence>
<dbReference type="Proteomes" id="UP000070456">
    <property type="component" value="Unassembled WGS sequence"/>
</dbReference>